<accession>A0A0V0HXR4</accession>
<sequence>MEGDISSGAADNHMEDATKTEAQFNSFNIESDHVKDNGICDSHEHTGDSHDDLVQMLVELNFQNEYLKSQIVGWQSISIYSDDSGQQIKTAAHENVASDNSEDLNEKIKSLNRELLEEKQTRAAAEVALKHLQTLYLEADTKAQEFSVKVAEVQHKMDQEIKERDEKYSELDSKFNRLHKRAKQRIQEVQKEKDDLEAQFRDANEKSERASSQLSALQQELERSRQHAQEALKAMDLDRQQLRSTNNKYVLLVNLVDTAPPQVILMDYLFIIWIRFEEKEKRTQRDIIRATCRTTS</sequence>
<evidence type="ECO:0000313" key="3">
    <source>
        <dbReference type="EMBL" id="JAP25135.1"/>
    </source>
</evidence>
<name>A0A0V0HXR4_SOLCH</name>
<dbReference type="PANTHER" id="PTHR23160">
    <property type="entry name" value="SYNAPTONEMAL COMPLEX PROTEIN-RELATED"/>
    <property type="match status" value="1"/>
</dbReference>
<protein>
    <submittedName>
        <fullName evidence="3">Putative ovule protein</fullName>
    </submittedName>
</protein>
<feature type="coiled-coil region" evidence="2">
    <location>
        <begin position="179"/>
        <end position="238"/>
    </location>
</feature>
<dbReference type="AlphaFoldDB" id="A0A0V0HXR4"/>
<evidence type="ECO:0000256" key="1">
    <source>
        <dbReference type="ARBA" id="ARBA00023054"/>
    </source>
</evidence>
<keyword evidence="1 2" id="KW-0175">Coiled coil</keyword>
<dbReference type="GO" id="GO:0007131">
    <property type="term" value="P:reciprocal meiotic recombination"/>
    <property type="evidence" value="ECO:0007669"/>
    <property type="project" value="TreeGrafter"/>
</dbReference>
<dbReference type="PANTHER" id="PTHR23160:SF1">
    <property type="entry name" value="PROTEIN GRIP"/>
    <property type="match status" value="1"/>
</dbReference>
<reference evidence="3" key="1">
    <citation type="submission" date="2015-12" db="EMBL/GenBank/DDBJ databases">
        <title>Gene expression during late stages of embryo sac development: a critical building block for successful pollen-pistil interactions.</title>
        <authorList>
            <person name="Liu Y."/>
            <person name="Joly V."/>
            <person name="Sabar M."/>
            <person name="Matton D.P."/>
        </authorList>
    </citation>
    <scope>NUCLEOTIDE SEQUENCE</scope>
</reference>
<proteinExistence type="predicted"/>
<feature type="coiled-coil region" evidence="2">
    <location>
        <begin position="94"/>
        <end position="128"/>
    </location>
</feature>
<evidence type="ECO:0000256" key="2">
    <source>
        <dbReference type="SAM" id="Coils"/>
    </source>
</evidence>
<dbReference type="EMBL" id="GEDG01013617">
    <property type="protein sequence ID" value="JAP25135.1"/>
    <property type="molecule type" value="Transcribed_RNA"/>
</dbReference>
<organism evidence="3">
    <name type="scientific">Solanum chacoense</name>
    <name type="common">Chaco potato</name>
    <dbReference type="NCBI Taxonomy" id="4108"/>
    <lineage>
        <taxon>Eukaryota</taxon>
        <taxon>Viridiplantae</taxon>
        <taxon>Streptophyta</taxon>
        <taxon>Embryophyta</taxon>
        <taxon>Tracheophyta</taxon>
        <taxon>Spermatophyta</taxon>
        <taxon>Magnoliopsida</taxon>
        <taxon>eudicotyledons</taxon>
        <taxon>Gunneridae</taxon>
        <taxon>Pentapetalae</taxon>
        <taxon>asterids</taxon>
        <taxon>lamiids</taxon>
        <taxon>Solanales</taxon>
        <taxon>Solanaceae</taxon>
        <taxon>Solanoideae</taxon>
        <taxon>Solaneae</taxon>
        <taxon>Solanum</taxon>
    </lineage>
</organism>